<feature type="transmembrane region" description="Helical" evidence="1">
    <location>
        <begin position="42"/>
        <end position="59"/>
    </location>
</feature>
<sequence>MNGLATILGAIAVGAFGYGIGRHDRVQSWAATRPGRHWARRVWIASGLCLCVASGVFPVSQPAGIAVFLLTGVVGVAAAGIAAAGAAVDARQAARSQSLGRRLRTFWGIAAAAHRVTRYGLVVGGAGFLLAALTGGIAVTPPLSVVGGFAFGGLLAVLGGLTAVGALVPGAHAHRVSARARSETEDTDDSAR</sequence>
<dbReference type="EMBL" id="VRYN01000003">
    <property type="protein sequence ID" value="TYO76272.1"/>
    <property type="molecule type" value="Genomic_DNA"/>
</dbReference>
<keyword evidence="1" id="KW-0472">Membrane</keyword>
<organism evidence="2 4">
    <name type="scientific">Halobacterium salinarum (strain ATCC 33171 / DSM 3754 / JCM 8978 / NBRC 102687 / NCIMB 764 / 91-R6)</name>
    <dbReference type="NCBI Taxonomy" id="2597657"/>
    <lineage>
        <taxon>Archaea</taxon>
        <taxon>Methanobacteriati</taxon>
        <taxon>Methanobacteriota</taxon>
        <taxon>Stenosarchaea group</taxon>
        <taxon>Halobacteria</taxon>
        <taxon>Halobacteriales</taxon>
        <taxon>Halobacteriaceae</taxon>
        <taxon>Halobacterium</taxon>
    </lineage>
</organism>
<dbReference type="RefSeq" id="WP_010903008.1">
    <property type="nucleotide sequence ID" value="NZ_VRYN01000003.1"/>
</dbReference>
<reference evidence="2" key="3">
    <citation type="journal article" name="MicrobiologyOpen">
        <title>Whole-genome comparison between the type strain of Halobacterium salinarum (DSM 3754(T)) and the laboratory strains R1 and NRC-1.</title>
        <authorList>
            <person name="Pfeiffer F."/>
            <person name="Losensky G."/>
            <person name="Marchfelder A."/>
            <person name="Habermann B."/>
            <person name="Dyall-Smith M."/>
        </authorList>
    </citation>
    <scope>NUCLEOTIDE SEQUENCE</scope>
    <source>
        <strain evidence="2">91-R6</strain>
    </source>
</reference>
<keyword evidence="1" id="KW-0812">Transmembrane</keyword>
<evidence type="ECO:0000313" key="4">
    <source>
        <dbReference type="Proteomes" id="UP000296216"/>
    </source>
</evidence>
<feature type="transmembrane region" description="Helical" evidence="1">
    <location>
        <begin position="6"/>
        <end position="21"/>
    </location>
</feature>
<dbReference type="Proteomes" id="UP000323075">
    <property type="component" value="Unassembled WGS sequence"/>
</dbReference>
<evidence type="ECO:0000313" key="2">
    <source>
        <dbReference type="EMBL" id="QCC45162.1"/>
    </source>
</evidence>
<feature type="transmembrane region" description="Helical" evidence="1">
    <location>
        <begin position="119"/>
        <end position="139"/>
    </location>
</feature>
<dbReference type="Proteomes" id="UP000296216">
    <property type="component" value="Chromosome"/>
</dbReference>
<evidence type="ECO:0000313" key="3">
    <source>
        <dbReference type="EMBL" id="TYO76272.1"/>
    </source>
</evidence>
<evidence type="ECO:0000256" key="1">
    <source>
        <dbReference type="SAM" id="Phobius"/>
    </source>
</evidence>
<dbReference type="GeneID" id="68694118"/>
<keyword evidence="1" id="KW-1133">Transmembrane helix</keyword>
<evidence type="ECO:0000313" key="5">
    <source>
        <dbReference type="Proteomes" id="UP000323075"/>
    </source>
</evidence>
<feature type="transmembrane region" description="Helical" evidence="1">
    <location>
        <begin position="145"/>
        <end position="171"/>
    </location>
</feature>
<protein>
    <submittedName>
        <fullName evidence="2">Uncharacterized protein</fullName>
    </submittedName>
</protein>
<feature type="transmembrane region" description="Helical" evidence="1">
    <location>
        <begin position="65"/>
        <end position="88"/>
    </location>
</feature>
<name>A0A4D6GXA0_HALS9</name>
<gene>
    <name evidence="3" type="ORF">APQ99_01832</name>
    <name evidence="2" type="ORF">HBSAL_07555</name>
</gene>
<accession>A0A4D6GXA0</accession>
<dbReference type="AlphaFoldDB" id="A0A4D6GXA0"/>
<proteinExistence type="predicted"/>
<reference evidence="3 5" key="2">
    <citation type="submission" date="2019-07" db="EMBL/GenBank/DDBJ databases">
        <title>Genomic Encyclopedia of Archaeal and Bacterial Type Strains, Phase II (KMG-II): from individual species to whole genera.</title>
        <authorList>
            <person name="Goeker M."/>
        </authorList>
    </citation>
    <scope>NUCLEOTIDE SEQUENCE [LARGE SCALE GENOMIC DNA]</scope>
    <source>
        <strain evidence="3 5">DSM 3754</strain>
    </source>
</reference>
<reference evidence="2 4" key="1">
    <citation type="journal article" date="2019" name="Microbiol. Resour. Announc.">
        <title>The Genome Sequence of the Halobacterium salinarum Type Strain Is Closely Related to That of Laboratory Strains NRC-1 and R1.</title>
        <authorList>
            <person name="Pfeiffer F."/>
            <person name="Marchfelder A."/>
            <person name="Habermann B."/>
            <person name="Dyall-Smith M.L."/>
        </authorList>
    </citation>
    <scope>NUCLEOTIDE SEQUENCE [LARGE SCALE GENOMIC DNA]</scope>
    <source>
        <strain evidence="2">91-R6</strain>
        <strain evidence="4">ATCC 33171 / DSM 3754 / JCM 8978 / NBRC 102687 / NCIMB 764 / 91-R6</strain>
    </source>
</reference>
<dbReference type="EMBL" id="CP038631">
    <property type="protein sequence ID" value="QCC45162.1"/>
    <property type="molecule type" value="Genomic_DNA"/>
</dbReference>